<dbReference type="PANTHER" id="PTHR15730:SF5">
    <property type="entry name" value="SI:CH211-210B2.2-RELATED"/>
    <property type="match status" value="1"/>
</dbReference>
<reference evidence="3 4" key="1">
    <citation type="journal article" date="2018" name="Biotechnol. Adv.">
        <title>Improved genomic resources and new bioinformatic workflow for the carcinogenic parasite Clonorchis sinensis: Biotechnological implications.</title>
        <authorList>
            <person name="Wang D."/>
            <person name="Korhonen P.K."/>
            <person name="Gasser R.B."/>
            <person name="Young N.D."/>
        </authorList>
    </citation>
    <scope>NUCLEOTIDE SEQUENCE [LARGE SCALE GENOMIC DNA]</scope>
    <source>
        <strain evidence="3">Cs-k2</strain>
    </source>
</reference>
<name>A0A8T1MCA5_CLOSI</name>
<feature type="chain" id="PRO_5035806344" description="Peptidase M60 domain-containing protein" evidence="1">
    <location>
        <begin position="29"/>
        <end position="884"/>
    </location>
</feature>
<dbReference type="PROSITE" id="PS51723">
    <property type="entry name" value="PEPTIDASE_M60"/>
    <property type="match status" value="1"/>
</dbReference>
<evidence type="ECO:0000259" key="2">
    <source>
        <dbReference type="PROSITE" id="PS51723"/>
    </source>
</evidence>
<dbReference type="InterPro" id="IPR031161">
    <property type="entry name" value="Peptidase_M60_dom"/>
</dbReference>
<dbReference type="PANTHER" id="PTHR15730">
    <property type="entry name" value="EXPERIMENTAL AUTOIMMUNE PROSTATITIS ANTIGEN 2-RELATED"/>
    <property type="match status" value="1"/>
</dbReference>
<keyword evidence="1" id="KW-0732">Signal</keyword>
<dbReference type="EMBL" id="NIRI02000056">
    <property type="protein sequence ID" value="KAG5446465.1"/>
    <property type="molecule type" value="Genomic_DNA"/>
</dbReference>
<dbReference type="InterPro" id="IPR035423">
    <property type="entry name" value="M60-like_N"/>
</dbReference>
<proteinExistence type="predicted"/>
<feature type="signal peptide" evidence="1">
    <location>
        <begin position="1"/>
        <end position="28"/>
    </location>
</feature>
<evidence type="ECO:0000313" key="3">
    <source>
        <dbReference type="EMBL" id="KAG5446465.1"/>
    </source>
</evidence>
<dbReference type="SMART" id="SM01276">
    <property type="entry name" value="M60-like"/>
    <property type="match status" value="1"/>
</dbReference>
<feature type="domain" description="Peptidase M60" evidence="2">
    <location>
        <begin position="486"/>
        <end position="782"/>
    </location>
</feature>
<dbReference type="Gene3D" id="1.10.390.30">
    <property type="entry name" value="Peptidase M60, enhancin-like domain 3"/>
    <property type="match status" value="1"/>
</dbReference>
<protein>
    <recommendedName>
        <fullName evidence="2">Peptidase M60 domain-containing protein</fullName>
    </recommendedName>
</protein>
<accession>A0A8T1MCA5</accession>
<dbReference type="Pfam" id="PF17291">
    <property type="entry name" value="M60-like_N"/>
    <property type="match status" value="1"/>
</dbReference>
<reference evidence="3 4" key="2">
    <citation type="journal article" date="2021" name="Genomics">
        <title>High-quality reference genome for Clonorchis sinensis.</title>
        <authorList>
            <person name="Young N.D."/>
            <person name="Stroehlein A.J."/>
            <person name="Kinkar L."/>
            <person name="Wang T."/>
            <person name="Sohn W.M."/>
            <person name="Chang B.C.H."/>
            <person name="Kaur P."/>
            <person name="Weisz D."/>
            <person name="Dudchenko O."/>
            <person name="Aiden E.L."/>
            <person name="Korhonen P.K."/>
            <person name="Gasser R.B."/>
        </authorList>
    </citation>
    <scope>NUCLEOTIDE SEQUENCE [LARGE SCALE GENOMIC DNA]</scope>
    <source>
        <strain evidence="3">Cs-k2</strain>
    </source>
</reference>
<dbReference type="AlphaFoldDB" id="A0A8T1MCA5"/>
<evidence type="ECO:0000256" key="1">
    <source>
        <dbReference type="SAM" id="SignalP"/>
    </source>
</evidence>
<dbReference type="Pfam" id="PF13402">
    <property type="entry name" value="Peptidase_M60"/>
    <property type="match status" value="1"/>
</dbReference>
<comment type="caution">
    <text evidence="3">The sequence shown here is derived from an EMBL/GenBank/DDBJ whole genome shotgun (WGS) entry which is preliminary data.</text>
</comment>
<dbReference type="InterPro" id="IPR051244">
    <property type="entry name" value="TCAF"/>
</dbReference>
<evidence type="ECO:0000313" key="4">
    <source>
        <dbReference type="Proteomes" id="UP000286415"/>
    </source>
</evidence>
<dbReference type="OrthoDB" id="10260387at2759"/>
<keyword evidence="4" id="KW-1185">Reference proteome</keyword>
<dbReference type="CDD" id="cd06463">
    <property type="entry name" value="p23_like"/>
    <property type="match status" value="1"/>
</dbReference>
<dbReference type="Gene3D" id="3.40.390.80">
    <property type="entry name" value="Peptidase M60, enhancin-like domain 2"/>
    <property type="match status" value="1"/>
</dbReference>
<dbReference type="Proteomes" id="UP000286415">
    <property type="component" value="Unassembled WGS sequence"/>
</dbReference>
<gene>
    <name evidence="3" type="ORF">CSKR_203479</name>
</gene>
<dbReference type="InterPro" id="IPR042279">
    <property type="entry name" value="Pep_M60_3"/>
</dbReference>
<organism evidence="3 4">
    <name type="scientific">Clonorchis sinensis</name>
    <name type="common">Chinese liver fluke</name>
    <dbReference type="NCBI Taxonomy" id="79923"/>
    <lineage>
        <taxon>Eukaryota</taxon>
        <taxon>Metazoa</taxon>
        <taxon>Spiralia</taxon>
        <taxon>Lophotrochozoa</taxon>
        <taxon>Platyhelminthes</taxon>
        <taxon>Trematoda</taxon>
        <taxon>Digenea</taxon>
        <taxon>Opisthorchiida</taxon>
        <taxon>Opisthorchiata</taxon>
        <taxon>Opisthorchiidae</taxon>
        <taxon>Clonorchis</taxon>
    </lineage>
</organism>
<sequence>MWNSLTKNFHTWTTALFLTVCLLHLTEADDVNVAFRKSVVGGGALQFALVDGSALTVFNPPPMQYPFFAVDLGAVYNLTSIKLFGQRLQRLGNTGINEYFHVYTYGDYLNPCELREAPWDLVAQNLVFQTKGQEITLYPENLVQYIIISRDNPNFPGKMESLTMAEVMAFGEKVRESKPPVPDDGTISTNYYTKTRGAIIGKQQQLLIEQQFGDWVPNRELLDVPFSWYDNRVNAMAVKRKKARVVVVRGKQFISRLMHDADYHPMRQSLRNWLSKRSANARLVRLNEAYTKGDVVVITTGDQFDVDDMHNKLISGQNSAVIGYVNSGDEEAVRKLLDKLNIEFRVHNKDYVAKEIYLQPLIDAPEWIPCAYMLQRYTDSWKLFRTKRFENVYSWEEWTLPATQLKLKELIVKYGRFMASIGPCDLRPYYRDPETLNAVLNYNMLLQYQTGDKITRLPGVTRNPGDVHPSAKPTQVTIKLNVEIGGDFFPTGAYAKPGEEITWTVLDNTDAKYVDQFIRVNAQTDNLEKLNEMKRWPTVTFKRPLTASGKLATPHGGPVVLQLPGLTTITVRLENVYRHAWLDLRDPKSISAFDLELKSYSAVPWFMVLGDAMYTMLLTSSVHEQNPEDVVSSADYFDNCIKVMHNYRGTKFEDARAEVFVSDIQPRIQAAHSGYPFVGGLGWSDAFVMWNEHKKGEMRGILHELGHNLQVHPATLKNGAEVTNNVYQLVCIANLLGISTDEPGVGPVFNQKVVNNMIRRWQQSTYEGLDFGYYAYLGTLFGEGLVGNLFSRAMKNPPYLWVEDAKTQFWLQQICTETGYDLIPFHKLWNMPVSSATLNAVEKLPCFFPDDELTQKVPDRVNEILTQYGKTCIRSGQQTVKFGR</sequence>